<keyword evidence="1" id="KW-0812">Transmembrane</keyword>
<dbReference type="Proteomes" id="UP000471745">
    <property type="component" value="Unassembled WGS sequence"/>
</dbReference>
<evidence type="ECO:0000313" key="2">
    <source>
        <dbReference type="EMBL" id="NEC50245.1"/>
    </source>
</evidence>
<feature type="transmembrane region" description="Helical" evidence="1">
    <location>
        <begin position="27"/>
        <end position="48"/>
    </location>
</feature>
<evidence type="ECO:0000313" key="3">
    <source>
        <dbReference type="Proteomes" id="UP000471745"/>
    </source>
</evidence>
<organism evidence="2 3">
    <name type="scientific">Actinospica acidiphila</name>
    <dbReference type="NCBI Taxonomy" id="304899"/>
    <lineage>
        <taxon>Bacteria</taxon>
        <taxon>Bacillati</taxon>
        <taxon>Actinomycetota</taxon>
        <taxon>Actinomycetes</taxon>
        <taxon>Catenulisporales</taxon>
        <taxon>Actinospicaceae</taxon>
        <taxon>Actinospica</taxon>
    </lineage>
</organism>
<keyword evidence="1" id="KW-1133">Transmembrane helix</keyword>
<dbReference type="PANTHER" id="PTHR40761:SF1">
    <property type="entry name" value="CONSERVED INTEGRAL MEMBRANE ALANINE VALINE AND LEUCINE RICH PROTEIN-RELATED"/>
    <property type="match status" value="1"/>
</dbReference>
<dbReference type="AlphaFoldDB" id="A0A9X5CKJ4"/>
<comment type="caution">
    <text evidence="2">The sequence shown here is derived from an EMBL/GenBank/DDBJ whole genome shotgun (WGS) entry which is preliminary data.</text>
</comment>
<feature type="transmembrane region" description="Helical" evidence="1">
    <location>
        <begin position="87"/>
        <end position="109"/>
    </location>
</feature>
<reference evidence="2 3" key="1">
    <citation type="submission" date="2020-01" db="EMBL/GenBank/DDBJ databases">
        <title>Insect and environment-associated Actinomycetes.</title>
        <authorList>
            <person name="Currrie C."/>
            <person name="Chevrette M."/>
            <person name="Carlson C."/>
            <person name="Stubbendieck R."/>
            <person name="Wendt-Pienkowski E."/>
        </authorList>
    </citation>
    <scope>NUCLEOTIDE SEQUENCE [LARGE SCALE GENOMIC DNA]</scope>
    <source>
        <strain evidence="2 3">SID8189</strain>
    </source>
</reference>
<dbReference type="RefSeq" id="WP_203587172.1">
    <property type="nucleotide sequence ID" value="NZ_JAAGNA010000581.1"/>
</dbReference>
<feature type="transmembrane region" description="Helical" evidence="1">
    <location>
        <begin position="121"/>
        <end position="138"/>
    </location>
</feature>
<gene>
    <name evidence="2" type="ORF">G3I18_16920</name>
</gene>
<feature type="transmembrane region" description="Helical" evidence="1">
    <location>
        <begin position="60"/>
        <end position="81"/>
    </location>
</feature>
<accession>A0A9X5CKJ4</accession>
<name>A0A9X5CKJ4_9ACTN</name>
<sequence length="243" mass="23964">AVATAAAVVTLMVAARAVHRHPAVRSILLATAAGVAFGMSSVFTKTVAVDWTGGVSAGDLPSLAVIGVLATAGMLLSQASYRGAGLAAPLATLTVVNPVVAAAVGITMFGETFRYGTTGTALALSCGVVAAGGLILLTTERLARESAAGAAVPVETRAVPAPVTTGGRGAEDAAAELLLAELKVPDDVTLPEVVPSPATVPSAAAGPDAVDPAAVPVMPYAPFYGGPYVPVPVGDRHLARARP</sequence>
<evidence type="ECO:0008006" key="4">
    <source>
        <dbReference type="Google" id="ProtNLM"/>
    </source>
</evidence>
<evidence type="ECO:0000256" key="1">
    <source>
        <dbReference type="SAM" id="Phobius"/>
    </source>
</evidence>
<keyword evidence="1" id="KW-0472">Membrane</keyword>
<keyword evidence="3" id="KW-1185">Reference proteome</keyword>
<protein>
    <recommendedName>
        <fullName evidence="4">DMT family transporter</fullName>
    </recommendedName>
</protein>
<feature type="non-terminal residue" evidence="2">
    <location>
        <position position="1"/>
    </location>
</feature>
<dbReference type="EMBL" id="JAAGNA010000581">
    <property type="protein sequence ID" value="NEC50245.1"/>
    <property type="molecule type" value="Genomic_DNA"/>
</dbReference>
<dbReference type="NCBIfam" id="NF038012">
    <property type="entry name" value="DMT_1"/>
    <property type="match status" value="1"/>
</dbReference>
<proteinExistence type="predicted"/>
<dbReference type="PANTHER" id="PTHR40761">
    <property type="entry name" value="CONSERVED INTEGRAL MEMBRANE ALANINE VALINE AND LEUCINE RICH PROTEIN-RELATED"/>
    <property type="match status" value="1"/>
</dbReference>